<dbReference type="SUPFAM" id="SSF47819">
    <property type="entry name" value="HRDC-like"/>
    <property type="match status" value="1"/>
</dbReference>
<reference evidence="2 3" key="1">
    <citation type="submission" date="2019-07" db="EMBL/GenBank/DDBJ databases">
        <title>Complete Genome Sequence of Leptotrichia trevisanii Strain JMUB3935.</title>
        <authorList>
            <person name="Watanabe S."/>
            <person name="Cui L."/>
        </authorList>
    </citation>
    <scope>NUCLEOTIDE SEQUENCE [LARGE SCALE GENOMIC DNA]</scope>
    <source>
        <strain evidence="2 3">JMUB3935</strain>
    </source>
</reference>
<dbReference type="GO" id="GO:0000166">
    <property type="term" value="F:nucleotide binding"/>
    <property type="evidence" value="ECO:0007669"/>
    <property type="project" value="InterPro"/>
</dbReference>
<dbReference type="AlphaFoldDB" id="A0A510KPV2"/>
<feature type="domain" description="HRDC" evidence="1">
    <location>
        <begin position="86"/>
        <end position="166"/>
    </location>
</feature>
<dbReference type="PROSITE" id="PS50967">
    <property type="entry name" value="HRDC"/>
    <property type="match status" value="1"/>
</dbReference>
<dbReference type="Proteomes" id="UP000321378">
    <property type="component" value="Chromosome"/>
</dbReference>
<evidence type="ECO:0000313" key="2">
    <source>
        <dbReference type="EMBL" id="BBM53716.1"/>
    </source>
</evidence>
<evidence type="ECO:0000259" key="1">
    <source>
        <dbReference type="PROSITE" id="PS50967"/>
    </source>
</evidence>
<proteinExistence type="predicted"/>
<dbReference type="InterPro" id="IPR010997">
    <property type="entry name" value="HRDC-like_sf"/>
</dbReference>
<evidence type="ECO:0000313" key="3">
    <source>
        <dbReference type="Proteomes" id="UP000321378"/>
    </source>
</evidence>
<dbReference type="EMBL" id="AP019840">
    <property type="protein sequence ID" value="BBM53716.1"/>
    <property type="molecule type" value="Genomic_DNA"/>
</dbReference>
<sequence>MLKIVTLPFDEKMEEFEQKKLERVLGDVQMVKYQAELVKIEGKYYWTVFVECEKIEKVNKNSGKDNFTQDVKEFKETNKNYMEYLTEDEMELYKILKEWRAGEAQLLGYPPYIIASNQLLVNIAKTNPKNIEELSQLKGMGKRKVRDYGEEILLILENFYDMLKPL</sequence>
<accession>A0A510KPV2</accession>
<dbReference type="STRING" id="1122173.GCA_000482505_00528"/>
<organism evidence="2 3">
    <name type="scientific">Leptotrichia trevisanii</name>
    <dbReference type="NCBI Taxonomy" id="109328"/>
    <lineage>
        <taxon>Bacteria</taxon>
        <taxon>Fusobacteriati</taxon>
        <taxon>Fusobacteriota</taxon>
        <taxon>Fusobacteriia</taxon>
        <taxon>Fusobacteriales</taxon>
        <taxon>Leptotrichiaceae</taxon>
        <taxon>Leptotrichia</taxon>
    </lineage>
</organism>
<dbReference type="RefSeq" id="WP_146997726.1">
    <property type="nucleotide sequence ID" value="NZ_AP019840.1"/>
</dbReference>
<name>A0A510KPV2_9FUSO</name>
<dbReference type="Pfam" id="PF00570">
    <property type="entry name" value="HRDC"/>
    <property type="match status" value="1"/>
</dbReference>
<dbReference type="SMART" id="SM00341">
    <property type="entry name" value="HRDC"/>
    <property type="match status" value="1"/>
</dbReference>
<gene>
    <name evidence="2" type="ORF">JMUB3935_2727</name>
</gene>
<protein>
    <submittedName>
        <fullName evidence="2">HRDC domain-containing protein</fullName>
    </submittedName>
</protein>
<dbReference type="InterPro" id="IPR044876">
    <property type="entry name" value="HRDC_dom_sf"/>
</dbReference>
<dbReference type="InterPro" id="IPR002121">
    <property type="entry name" value="HRDC_dom"/>
</dbReference>
<dbReference type="GO" id="GO:0003676">
    <property type="term" value="F:nucleic acid binding"/>
    <property type="evidence" value="ECO:0007669"/>
    <property type="project" value="InterPro"/>
</dbReference>
<dbReference type="Gene3D" id="1.10.150.80">
    <property type="entry name" value="HRDC domain"/>
    <property type="match status" value="1"/>
</dbReference>